<dbReference type="Gene3D" id="2.40.320.10">
    <property type="entry name" value="Hypothetical Protein Pfu-838710-001"/>
    <property type="match status" value="1"/>
</dbReference>
<accession>A0A1B8P628</accession>
<dbReference type="InterPro" id="IPR033469">
    <property type="entry name" value="CYTH-like_dom_sf"/>
</dbReference>
<dbReference type="AlphaFoldDB" id="A0A1B8P628"/>
<dbReference type="SUPFAM" id="SSF55154">
    <property type="entry name" value="CYTH-like phosphatases"/>
    <property type="match status" value="1"/>
</dbReference>
<evidence type="ECO:0000313" key="2">
    <source>
        <dbReference type="Proteomes" id="UP000092504"/>
    </source>
</evidence>
<proteinExistence type="predicted"/>
<dbReference type="Proteomes" id="UP000092504">
    <property type="component" value="Unassembled WGS sequence"/>
</dbReference>
<gene>
    <name evidence="1" type="ORF">A8U91_02076</name>
</gene>
<name>A0A1B8P628_HALEL</name>
<dbReference type="EMBL" id="MAJD01000001">
    <property type="protein sequence ID" value="OBX37698.1"/>
    <property type="molecule type" value="Genomic_DNA"/>
</dbReference>
<organism evidence="1 2">
    <name type="scientific">Halomonas elongata</name>
    <dbReference type="NCBI Taxonomy" id="2746"/>
    <lineage>
        <taxon>Bacteria</taxon>
        <taxon>Pseudomonadati</taxon>
        <taxon>Pseudomonadota</taxon>
        <taxon>Gammaproteobacteria</taxon>
        <taxon>Oceanospirillales</taxon>
        <taxon>Halomonadaceae</taxon>
        <taxon>Halomonas</taxon>
    </lineage>
</organism>
<evidence type="ECO:0008006" key="3">
    <source>
        <dbReference type="Google" id="ProtNLM"/>
    </source>
</evidence>
<sequence length="66" mass="7033">MASEIELKLALGESGPDALRRHPRLAALPSRVSQLGNTYFDTPRAIWKPHAAPCACAAMASGCCRP</sequence>
<protein>
    <recommendedName>
        <fullName evidence="3">CYTH domain protein</fullName>
    </recommendedName>
</protein>
<comment type="caution">
    <text evidence="1">The sequence shown here is derived from an EMBL/GenBank/DDBJ whole genome shotgun (WGS) entry which is preliminary data.</text>
</comment>
<reference evidence="1 2" key="1">
    <citation type="submission" date="2016-06" db="EMBL/GenBank/DDBJ databases">
        <title>Genome sequence of halotolerant plant growth promoting strain of Halomonas elongata HEK1 isolated from salterns of Rann of Kutch, Gujarat, India.</title>
        <authorList>
            <person name="Gaba S."/>
            <person name="Singh R.N."/>
            <person name="Abrol S."/>
            <person name="Kaushik R."/>
            <person name="Saxena A.K."/>
        </authorList>
    </citation>
    <scope>NUCLEOTIDE SEQUENCE [LARGE SCALE GENOMIC DNA]</scope>
    <source>
        <strain evidence="1 2">HEK1</strain>
    </source>
</reference>
<evidence type="ECO:0000313" key="1">
    <source>
        <dbReference type="EMBL" id="OBX37698.1"/>
    </source>
</evidence>